<proteinExistence type="inferred from homology"/>
<gene>
    <name evidence="7" type="ORF">HK105_202995</name>
</gene>
<dbReference type="SUPFAM" id="SSF53335">
    <property type="entry name" value="S-adenosyl-L-methionine-dependent methyltransferases"/>
    <property type="match status" value="1"/>
</dbReference>
<reference evidence="7 8" key="1">
    <citation type="submission" date="2023-09" db="EMBL/GenBank/DDBJ databases">
        <title>Pangenome analysis of Batrachochytrium dendrobatidis and related Chytrids.</title>
        <authorList>
            <person name="Yacoub M.N."/>
            <person name="Stajich J.E."/>
            <person name="James T.Y."/>
        </authorList>
    </citation>
    <scope>NUCLEOTIDE SEQUENCE [LARGE SCALE GENOMIC DNA]</scope>
    <source>
        <strain evidence="7 8">JEL0888</strain>
    </source>
</reference>
<keyword evidence="8" id="KW-1185">Reference proteome</keyword>
<dbReference type="EMBL" id="JADGIZ020000011">
    <property type="protein sequence ID" value="KAL2917331.1"/>
    <property type="molecule type" value="Genomic_DNA"/>
</dbReference>
<evidence type="ECO:0000313" key="7">
    <source>
        <dbReference type="EMBL" id="KAL2917331.1"/>
    </source>
</evidence>
<comment type="caution">
    <text evidence="7">The sequence shown here is derived from an EMBL/GenBank/DDBJ whole genome shotgun (WGS) entry which is preliminary data.</text>
</comment>
<dbReference type="PIRSF" id="PIRSF037755">
    <property type="entry name" value="Mettl2_prd"/>
    <property type="match status" value="1"/>
</dbReference>
<evidence type="ECO:0000259" key="6">
    <source>
        <dbReference type="Pfam" id="PF08242"/>
    </source>
</evidence>
<dbReference type="Pfam" id="PF08242">
    <property type="entry name" value="Methyltransf_12"/>
    <property type="match status" value="1"/>
</dbReference>
<dbReference type="EC" id="2.1.1.-" evidence="4"/>
<protein>
    <recommendedName>
        <fullName evidence="4">tRNA N(3)-methylcytidine methyltransferase</fullName>
        <ecNumber evidence="4">2.1.1.-</ecNumber>
    </recommendedName>
</protein>
<evidence type="ECO:0000256" key="2">
    <source>
        <dbReference type="ARBA" id="ARBA00022603"/>
    </source>
</evidence>
<name>A0ABR4NCX4_9FUNG</name>
<sequence length="308" mass="34970">MQTASETEQPVQPAAPAPAQEAAPAAAPAAPAGQHHQAPAVYEDSFDPASEARYQEMLAKQHQPARALSEFKRTKLEADAARNWDIFYKNNTTNFFKDRHWTHREFVELRETGDALPRSRKLLEIGCGVGNFVFPLLQTNKELFIYACDFSPRAVEFVKASPDYDEACCKAFVNDITADALADHIPAESLDLVSAIYVLSALPPHKMQRAVENIRSVLRPGGVVLFRDYGLYDAAQLRFKAENRIDDRFYARHDGTFSYYFSTEFAKELFGNAGFEVLECAYVKKEFVNRKEDLHMERVFLQARFQKK</sequence>
<dbReference type="InterPro" id="IPR013217">
    <property type="entry name" value="Methyltransf_12"/>
</dbReference>
<dbReference type="CDD" id="cd02440">
    <property type="entry name" value="AdoMet_MTases"/>
    <property type="match status" value="1"/>
</dbReference>
<evidence type="ECO:0000313" key="8">
    <source>
        <dbReference type="Proteomes" id="UP001527925"/>
    </source>
</evidence>
<keyword evidence="2 4" id="KW-0489">Methyltransferase</keyword>
<feature type="compositionally biased region" description="Low complexity" evidence="5">
    <location>
        <begin position="8"/>
        <end position="39"/>
    </location>
</feature>
<dbReference type="InterPro" id="IPR026113">
    <property type="entry name" value="METTL2/6/8-like"/>
</dbReference>
<dbReference type="InterPro" id="IPR029063">
    <property type="entry name" value="SAM-dependent_MTases_sf"/>
</dbReference>
<keyword evidence="3 4" id="KW-0808">Transferase</keyword>
<feature type="domain" description="Methyltransferase type 12" evidence="6">
    <location>
        <begin position="123"/>
        <end position="224"/>
    </location>
</feature>
<dbReference type="Proteomes" id="UP001527925">
    <property type="component" value="Unassembled WGS sequence"/>
</dbReference>
<evidence type="ECO:0000256" key="3">
    <source>
        <dbReference type="ARBA" id="ARBA00022679"/>
    </source>
</evidence>
<comment type="similarity">
    <text evidence="1 4">Belongs to the methyltransferase superfamily. METL family.</text>
</comment>
<accession>A0ABR4NCX4</accession>
<dbReference type="Gene3D" id="3.40.50.150">
    <property type="entry name" value="Vaccinia Virus protein VP39"/>
    <property type="match status" value="1"/>
</dbReference>
<dbReference type="PANTHER" id="PTHR22809:SF5">
    <property type="entry name" value="TRNA N(3)-METHYLCYTIDINE METHYLTRANSFERASE METTL6"/>
    <property type="match status" value="1"/>
</dbReference>
<dbReference type="PANTHER" id="PTHR22809">
    <property type="entry name" value="METHYLTRANSFERASE-RELATED"/>
    <property type="match status" value="1"/>
</dbReference>
<evidence type="ECO:0000256" key="4">
    <source>
        <dbReference type="PIRNR" id="PIRNR037755"/>
    </source>
</evidence>
<organism evidence="7 8">
    <name type="scientific">Polyrhizophydium stewartii</name>
    <dbReference type="NCBI Taxonomy" id="2732419"/>
    <lineage>
        <taxon>Eukaryota</taxon>
        <taxon>Fungi</taxon>
        <taxon>Fungi incertae sedis</taxon>
        <taxon>Chytridiomycota</taxon>
        <taxon>Chytridiomycota incertae sedis</taxon>
        <taxon>Chytridiomycetes</taxon>
        <taxon>Rhizophydiales</taxon>
        <taxon>Rhizophydiales incertae sedis</taxon>
        <taxon>Polyrhizophydium</taxon>
    </lineage>
</organism>
<feature type="region of interest" description="Disordered" evidence="5">
    <location>
        <begin position="1"/>
        <end position="39"/>
    </location>
</feature>
<evidence type="ECO:0000256" key="5">
    <source>
        <dbReference type="SAM" id="MobiDB-lite"/>
    </source>
</evidence>
<evidence type="ECO:0000256" key="1">
    <source>
        <dbReference type="ARBA" id="ARBA00009725"/>
    </source>
</evidence>
<comment type="function">
    <text evidence="4">S-adenosyl-L-methionine-dependent methyltransferase.</text>
</comment>